<dbReference type="PROSITE" id="PS50082">
    <property type="entry name" value="WD_REPEATS_2"/>
    <property type="match status" value="10"/>
</dbReference>
<feature type="repeat" description="WD" evidence="3">
    <location>
        <begin position="1270"/>
        <end position="1302"/>
    </location>
</feature>
<dbReference type="PANTHER" id="PTHR19848">
    <property type="entry name" value="WD40 REPEAT PROTEIN"/>
    <property type="match status" value="1"/>
</dbReference>
<reference evidence="4 5" key="1">
    <citation type="journal article" date="2014" name="BMC Genomics">
        <title>Genome based analysis of type-I polyketide synthase and nonribosomal peptide synthetase gene clusters in seven strains of five representative Nocardia species.</title>
        <authorList>
            <person name="Komaki H."/>
            <person name="Ichikawa N."/>
            <person name="Hosoyama A."/>
            <person name="Takahashi-Nakaguchi A."/>
            <person name="Matsuzawa T."/>
            <person name="Suzuki K."/>
            <person name="Fujita N."/>
            <person name="Gonoi T."/>
        </authorList>
    </citation>
    <scope>NUCLEOTIDE SEQUENCE [LARGE SCALE GENOMIC DNA]</scope>
    <source>
        <strain evidence="4 5">NBRC 15531</strain>
    </source>
</reference>
<feature type="repeat" description="WD" evidence="3">
    <location>
        <begin position="1185"/>
        <end position="1226"/>
    </location>
</feature>
<dbReference type="InterPro" id="IPR015943">
    <property type="entry name" value="WD40/YVTN_repeat-like_dom_sf"/>
</dbReference>
<comment type="caution">
    <text evidence="4">The sequence shown here is derived from an EMBL/GenBank/DDBJ whole genome shotgun (WGS) entry which is preliminary data.</text>
</comment>
<keyword evidence="5" id="KW-1185">Reference proteome</keyword>
<accession>U5E609</accession>
<feature type="repeat" description="WD" evidence="3">
    <location>
        <begin position="714"/>
        <end position="745"/>
    </location>
</feature>
<keyword evidence="1 3" id="KW-0853">WD repeat</keyword>
<dbReference type="InterPro" id="IPR001680">
    <property type="entry name" value="WD40_rpt"/>
</dbReference>
<sequence>MPDNLADPDPIGDDRTRLTSLTGADQQWLKECKSAVDAGAAATSRLLEPGGADHRILRYRSGTTWLRRLPDVLTIDDGPDFSAALALSDLARALTGASGVEQATTTFLHHADRAGLRSTGIQSIGHHLLTSTGSGAVVHRLGAVIQYLNATEEESATGYTVLTALELASRRPRTVRTTAVPVLLLRGSDGAAAAVGTLTFTVLRAGPSGLHPDPAVMSFAQIADEFLAGLQKAWGTTALAARGSCVVWSVATKAGPANKLVGDSASAAAAVALDDLDPRRRWLRTMHLSRLRWHTLDRRCAVTAGLDGTQLTKVGGYQQKIDAAAAHRPELRVVVAAEYRDDIAGTAPHGFGDRITGASDLAAAIAQTRSKINPLAVGVLLMVVLLVVNVAALATMQIRGDRTRLEQDTADRLTSDVRQILRGVQAGGVERAIQLMLAAEAIRPGQDPGALSDTLVGLRGVVTAEPTRIRAVAATREGSHVAFATETGIRFRDMRSGAARWIGFDGRPPADALDLDSTGAVAATAHLDGAVRLWNTADGTLARELRTGPARSVALEDNGRRAVVGGADGSVTVWSVADGSAAAPPVTPHVGVVSAVEFEPDGHRVVSAGHDGAVWRTQIDSATPVLLAPAGPKKVDSLAVSADGRHIAIGSEADFVLLWDVSRAVPEGRMLLGHDGPVLTVQFDAATASVVSGGWDATIRRWDIESGSALGNPLVGHGGAVHGLAMAAGRVLTGGEDGTLRQWDLGAQAPSGTEMQPVDRAFRGIAFSHDGSLAAAGGWDGRVALWRMSDRLPIGPRTSVTHVGPTTAVVFDKSDAVIVSGGTDGDIRLWDSPTGDSLGVLVATENAVRALAIDAANSTVASAHDDGTVRLTDLATRTVRHTVTAHRSAVTALAFDATGTRLVSGSADGTIRRWDAVTGVAAGPEIHADFATDPEVFAVVVHPDGTVFTGGRDGRIRLWRNAEAAGEWTGHAGPVFGLALTNDHSELVSGGRDSTVRLWRIATGAQNGDSFTDFGRRWNELLYPVNNVAVHPDGRIAAARDAHVNLGYPKDRFWSGGLDVSTRSWDVTFDRTGTRLLSSAHYGTIHVYDVATRKLLHDKRGHTGIVFGTATSDDGRLLASTGADGTVRIWSAGDDPNPLRTIEVPARPAMTDPTFDRTGSTVLAVGIDGHLRAWDVSSGNPLFDIAVSDQPVTQLVVSPDREIVVSAGKDGVVRIHETRSGRTIGTFPPVGTVINTVNFANSGKLLAVAGADHRVRILDVATRKQIRVSEDGHRNEITDVAFSADDQLVITGGHDGEVRLWNAADLRQVGPPLPGGGARAAQTLAVDKDGTHVAVGYDEGGIRLWPLPAAWAATACALVTRSMTRAQWREFVSPAIEYRPTCPGKPTE</sequence>
<feature type="repeat" description="WD" evidence="3">
    <location>
        <begin position="671"/>
        <end position="712"/>
    </location>
</feature>
<evidence type="ECO:0000256" key="1">
    <source>
        <dbReference type="ARBA" id="ARBA00022574"/>
    </source>
</evidence>
<dbReference type="CDD" id="cd00200">
    <property type="entry name" value="WD40"/>
    <property type="match status" value="3"/>
</dbReference>
<gene>
    <name evidence="4" type="ORF">NCAST_30_00520</name>
</gene>
<keyword evidence="2" id="KW-0677">Repeat</keyword>
<dbReference type="PROSITE" id="PS50294">
    <property type="entry name" value="WD_REPEATS_REGION"/>
    <property type="match status" value="7"/>
</dbReference>
<dbReference type="InterPro" id="IPR036322">
    <property type="entry name" value="WD40_repeat_dom_sf"/>
</dbReference>
<dbReference type="SUPFAM" id="SSF51004">
    <property type="entry name" value="C-terminal (heme d1) domain of cytochrome cd1-nitrite reductase"/>
    <property type="match status" value="1"/>
</dbReference>
<dbReference type="Gene3D" id="2.130.10.10">
    <property type="entry name" value="YVTN repeat-like/Quinoprotein amine dehydrogenase"/>
    <property type="match status" value="6"/>
</dbReference>
<dbReference type="InterPro" id="IPR020472">
    <property type="entry name" value="WD40_PAC1"/>
</dbReference>
<proteinExistence type="predicted"/>
<dbReference type="GeneID" id="91516997"/>
<dbReference type="PRINTS" id="PR00320">
    <property type="entry name" value="GPROTEINBRPT"/>
</dbReference>
<evidence type="ECO:0000256" key="3">
    <source>
        <dbReference type="PROSITE-ProRule" id="PRU00221"/>
    </source>
</evidence>
<evidence type="ECO:0000313" key="4">
    <source>
        <dbReference type="EMBL" id="GAD85282.1"/>
    </source>
</evidence>
<dbReference type="RefSeq" id="WP_022566639.1">
    <property type="nucleotide sequence ID" value="NZ_BAFO02000030.1"/>
</dbReference>
<dbReference type="SUPFAM" id="SSF50998">
    <property type="entry name" value="Quinoprotein alcohol dehydrogenase-like"/>
    <property type="match status" value="1"/>
</dbReference>
<protein>
    <submittedName>
        <fullName evidence="4">Uncharacterized protein</fullName>
    </submittedName>
</protein>
<dbReference type="OrthoDB" id="134501at2"/>
<evidence type="ECO:0000313" key="5">
    <source>
        <dbReference type="Proteomes" id="UP000017048"/>
    </source>
</evidence>
<feature type="repeat" description="WD" evidence="3">
    <location>
        <begin position="968"/>
        <end position="1009"/>
    </location>
</feature>
<feature type="repeat" description="WD" evidence="3">
    <location>
        <begin position="883"/>
        <end position="915"/>
    </location>
</feature>
<dbReference type="InterPro" id="IPR011047">
    <property type="entry name" value="Quinoprotein_ADH-like_sf"/>
</dbReference>
<organism evidence="4 5">
    <name type="scientific">Nocardia asteroides NBRC 15531</name>
    <dbReference type="NCBI Taxonomy" id="1110697"/>
    <lineage>
        <taxon>Bacteria</taxon>
        <taxon>Bacillati</taxon>
        <taxon>Actinomycetota</taxon>
        <taxon>Actinomycetes</taxon>
        <taxon>Mycobacteriales</taxon>
        <taxon>Nocardiaceae</taxon>
        <taxon>Nocardia</taxon>
    </lineage>
</organism>
<dbReference type="SMART" id="SM00320">
    <property type="entry name" value="WD40"/>
    <property type="match status" value="19"/>
</dbReference>
<feature type="repeat" description="WD" evidence="3">
    <location>
        <begin position="1099"/>
        <end position="1131"/>
    </location>
</feature>
<dbReference type="InterPro" id="IPR011048">
    <property type="entry name" value="Haem_d1_sf"/>
</dbReference>
<dbReference type="STRING" id="1824.SAMN05444423_105398"/>
<evidence type="ECO:0000256" key="2">
    <source>
        <dbReference type="ARBA" id="ARBA00022737"/>
    </source>
</evidence>
<dbReference type="Pfam" id="PF00400">
    <property type="entry name" value="WD40"/>
    <property type="match status" value="12"/>
</dbReference>
<dbReference type="PANTHER" id="PTHR19848:SF8">
    <property type="entry name" value="F-BOX AND WD REPEAT DOMAIN CONTAINING 7"/>
    <property type="match status" value="1"/>
</dbReference>
<dbReference type="SUPFAM" id="SSF50978">
    <property type="entry name" value="WD40 repeat-like"/>
    <property type="match status" value="1"/>
</dbReference>
<dbReference type="Proteomes" id="UP000017048">
    <property type="component" value="Unassembled WGS sequence"/>
</dbReference>
<feature type="repeat" description="WD" evidence="3">
    <location>
        <begin position="586"/>
        <end position="614"/>
    </location>
</feature>
<name>U5E609_NOCAS</name>
<feature type="repeat" description="WD" evidence="3">
    <location>
        <begin position="543"/>
        <end position="584"/>
    </location>
</feature>
<feature type="repeat" description="WD" evidence="3">
    <location>
        <begin position="799"/>
        <end position="840"/>
    </location>
</feature>
<dbReference type="eggNOG" id="COG2319">
    <property type="taxonomic scope" value="Bacteria"/>
</dbReference>
<dbReference type="EMBL" id="BAFO02000030">
    <property type="protein sequence ID" value="GAD85282.1"/>
    <property type="molecule type" value="Genomic_DNA"/>
</dbReference>